<protein>
    <submittedName>
        <fullName evidence="9">DUF421 domain-containing protein</fullName>
    </submittedName>
</protein>
<keyword evidence="4 7" id="KW-0812">Transmembrane</keyword>
<keyword evidence="10" id="KW-1185">Reference proteome</keyword>
<organism evidence="9 10">
    <name type="scientific">Oceanobacillus luteolus</name>
    <dbReference type="NCBI Taxonomy" id="1274358"/>
    <lineage>
        <taxon>Bacteria</taxon>
        <taxon>Bacillati</taxon>
        <taxon>Bacillota</taxon>
        <taxon>Bacilli</taxon>
        <taxon>Bacillales</taxon>
        <taxon>Bacillaceae</taxon>
        <taxon>Oceanobacillus</taxon>
    </lineage>
</organism>
<evidence type="ECO:0000256" key="5">
    <source>
        <dbReference type="ARBA" id="ARBA00022989"/>
    </source>
</evidence>
<feature type="transmembrane region" description="Helical" evidence="7">
    <location>
        <begin position="12"/>
        <end position="30"/>
    </location>
</feature>
<dbReference type="PANTHER" id="PTHR34582:SF6">
    <property type="entry name" value="UPF0702 TRANSMEMBRANE PROTEIN YCAP"/>
    <property type="match status" value="1"/>
</dbReference>
<dbReference type="PANTHER" id="PTHR34582">
    <property type="entry name" value="UPF0702 TRANSMEMBRANE PROTEIN YCAP"/>
    <property type="match status" value="1"/>
</dbReference>
<evidence type="ECO:0000313" key="10">
    <source>
        <dbReference type="Proteomes" id="UP001597221"/>
    </source>
</evidence>
<dbReference type="Pfam" id="PF04239">
    <property type="entry name" value="DUF421"/>
    <property type="match status" value="1"/>
</dbReference>
<feature type="domain" description="YetF C-terminal" evidence="8">
    <location>
        <begin position="86"/>
        <end position="218"/>
    </location>
</feature>
<dbReference type="Proteomes" id="UP001597221">
    <property type="component" value="Unassembled WGS sequence"/>
</dbReference>
<sequence length="242" mass="27370">MLDLMKDLLIVSGRIVTIIPLLFFMTLFMGKRAIAELPVFDFLIVIILGALVGADIADPEINHIPTAYAIIAIALFQRIVANWKISNRKIGRLLTFEPTVVIQDGKFIHKNLKQIRYSIDNILQLLREKDVFDISEVETAVVEPSGGLSVLKKPEKQNIKVEDMYIATPTSSISFPVIVEGKIYPEVLKEVHLNEPWLIQHLADQGIDNVEEIFFASINRKLELHISLRNDEDNTSIPPILH</sequence>
<evidence type="ECO:0000313" key="9">
    <source>
        <dbReference type="EMBL" id="MFD1609145.1"/>
    </source>
</evidence>
<gene>
    <name evidence="9" type="ORF">ACFSBH_16130</name>
</gene>
<dbReference type="InterPro" id="IPR007353">
    <property type="entry name" value="DUF421"/>
</dbReference>
<dbReference type="InterPro" id="IPR023090">
    <property type="entry name" value="UPF0702_alpha/beta_dom_sf"/>
</dbReference>
<feature type="transmembrane region" description="Helical" evidence="7">
    <location>
        <begin position="63"/>
        <end position="81"/>
    </location>
</feature>
<dbReference type="RefSeq" id="WP_379598600.1">
    <property type="nucleotide sequence ID" value="NZ_JBHUDE010000149.1"/>
</dbReference>
<comment type="caution">
    <text evidence="9">The sequence shown here is derived from an EMBL/GenBank/DDBJ whole genome shotgun (WGS) entry which is preliminary data.</text>
</comment>
<comment type="similarity">
    <text evidence="2">Belongs to the UPF0702 family.</text>
</comment>
<evidence type="ECO:0000256" key="7">
    <source>
        <dbReference type="SAM" id="Phobius"/>
    </source>
</evidence>
<comment type="subcellular location">
    <subcellularLocation>
        <location evidence="1">Cell membrane</location>
        <topology evidence="1">Multi-pass membrane protein</topology>
    </subcellularLocation>
</comment>
<dbReference type="Gene3D" id="3.30.240.20">
    <property type="entry name" value="bsu07140 like domains"/>
    <property type="match status" value="2"/>
</dbReference>
<feature type="transmembrane region" description="Helical" evidence="7">
    <location>
        <begin position="37"/>
        <end position="57"/>
    </location>
</feature>
<reference evidence="10" key="1">
    <citation type="journal article" date="2019" name="Int. J. Syst. Evol. Microbiol.">
        <title>The Global Catalogue of Microorganisms (GCM) 10K type strain sequencing project: providing services to taxonomists for standard genome sequencing and annotation.</title>
        <authorList>
            <consortium name="The Broad Institute Genomics Platform"/>
            <consortium name="The Broad Institute Genome Sequencing Center for Infectious Disease"/>
            <person name="Wu L."/>
            <person name="Ma J."/>
        </authorList>
    </citation>
    <scope>NUCLEOTIDE SEQUENCE [LARGE SCALE GENOMIC DNA]</scope>
    <source>
        <strain evidence="10">CGMCC 1.12376</strain>
    </source>
</reference>
<dbReference type="EMBL" id="JBHUDE010000149">
    <property type="protein sequence ID" value="MFD1609145.1"/>
    <property type="molecule type" value="Genomic_DNA"/>
</dbReference>
<evidence type="ECO:0000259" key="8">
    <source>
        <dbReference type="Pfam" id="PF04239"/>
    </source>
</evidence>
<name>A0ABW4HV25_9BACI</name>
<keyword evidence="6 7" id="KW-0472">Membrane</keyword>
<evidence type="ECO:0000256" key="3">
    <source>
        <dbReference type="ARBA" id="ARBA00022475"/>
    </source>
</evidence>
<proteinExistence type="inferred from homology"/>
<evidence type="ECO:0000256" key="1">
    <source>
        <dbReference type="ARBA" id="ARBA00004651"/>
    </source>
</evidence>
<keyword evidence="5 7" id="KW-1133">Transmembrane helix</keyword>
<accession>A0ABW4HV25</accession>
<evidence type="ECO:0000256" key="4">
    <source>
        <dbReference type="ARBA" id="ARBA00022692"/>
    </source>
</evidence>
<evidence type="ECO:0000256" key="6">
    <source>
        <dbReference type="ARBA" id="ARBA00023136"/>
    </source>
</evidence>
<keyword evidence="3" id="KW-1003">Cell membrane</keyword>
<evidence type="ECO:0000256" key="2">
    <source>
        <dbReference type="ARBA" id="ARBA00006448"/>
    </source>
</evidence>